<accession>A0A0D2JE62</accession>
<name>A0A0D2JE62_9BACT</name>
<organism evidence="3 4">
    <name type="scientific">Dethiosulfatarculus sandiegensis</name>
    <dbReference type="NCBI Taxonomy" id="1429043"/>
    <lineage>
        <taxon>Bacteria</taxon>
        <taxon>Pseudomonadati</taxon>
        <taxon>Thermodesulfobacteriota</taxon>
        <taxon>Desulfarculia</taxon>
        <taxon>Desulfarculales</taxon>
        <taxon>Desulfarculaceae</taxon>
        <taxon>Dethiosulfatarculus</taxon>
    </lineage>
</organism>
<feature type="signal peptide" evidence="2">
    <location>
        <begin position="1"/>
        <end position="28"/>
    </location>
</feature>
<feature type="transmembrane region" description="Helical" evidence="1">
    <location>
        <begin position="1168"/>
        <end position="1198"/>
    </location>
</feature>
<feature type="transmembrane region" description="Helical" evidence="1">
    <location>
        <begin position="478"/>
        <end position="497"/>
    </location>
</feature>
<dbReference type="STRING" id="1429043.X474_12175"/>
<keyword evidence="1" id="KW-0812">Transmembrane</keyword>
<reference evidence="3 4" key="1">
    <citation type="submission" date="2013-11" db="EMBL/GenBank/DDBJ databases">
        <title>Metagenomic analysis of a methanogenic consortium involved in long chain n-alkane degradation.</title>
        <authorList>
            <person name="Davidova I.A."/>
            <person name="Callaghan A.V."/>
            <person name="Wawrik B."/>
            <person name="Pruitt S."/>
            <person name="Marks C."/>
            <person name="Duncan K.E."/>
            <person name="Suflita J.M."/>
        </authorList>
    </citation>
    <scope>NUCLEOTIDE SEQUENCE [LARGE SCALE GENOMIC DNA]</scope>
    <source>
        <strain evidence="3 4">SPR</strain>
    </source>
</reference>
<dbReference type="Proteomes" id="UP000032233">
    <property type="component" value="Unassembled WGS sequence"/>
</dbReference>
<feature type="chain" id="PRO_5002261552" evidence="2">
    <location>
        <begin position="29"/>
        <end position="1368"/>
    </location>
</feature>
<gene>
    <name evidence="3" type="ORF">X474_12175</name>
</gene>
<dbReference type="EMBL" id="AZAC01000014">
    <property type="protein sequence ID" value="KIX13921.1"/>
    <property type="molecule type" value="Genomic_DNA"/>
</dbReference>
<comment type="caution">
    <text evidence="3">The sequence shown here is derived from an EMBL/GenBank/DDBJ whole genome shotgun (WGS) entry which is preliminary data.</text>
</comment>
<feature type="transmembrane region" description="Helical" evidence="1">
    <location>
        <begin position="687"/>
        <end position="716"/>
    </location>
</feature>
<feature type="transmembrane region" description="Helical" evidence="1">
    <location>
        <begin position="1316"/>
        <end position="1337"/>
    </location>
</feature>
<feature type="transmembrane region" description="Helical" evidence="1">
    <location>
        <begin position="1247"/>
        <end position="1272"/>
    </location>
</feature>
<dbReference type="RefSeq" id="WP_052515096.1">
    <property type="nucleotide sequence ID" value="NZ_AZAC01000014.1"/>
</dbReference>
<dbReference type="PATRIC" id="fig|1429043.3.peg.2594"/>
<proteinExistence type="predicted"/>
<feature type="transmembrane region" description="Helical" evidence="1">
    <location>
        <begin position="517"/>
        <end position="535"/>
    </location>
</feature>
<dbReference type="InParanoid" id="A0A0D2JE62"/>
<dbReference type="OrthoDB" id="220327at2"/>
<keyword evidence="1" id="KW-1133">Transmembrane helix</keyword>
<protein>
    <submittedName>
        <fullName evidence="3">Uncharacterized protein</fullName>
    </submittedName>
</protein>
<evidence type="ECO:0000313" key="4">
    <source>
        <dbReference type="Proteomes" id="UP000032233"/>
    </source>
</evidence>
<keyword evidence="4" id="KW-1185">Reference proteome</keyword>
<evidence type="ECO:0000256" key="2">
    <source>
        <dbReference type="SAM" id="SignalP"/>
    </source>
</evidence>
<feature type="transmembrane region" description="Helical" evidence="1">
    <location>
        <begin position="1210"/>
        <end position="1235"/>
    </location>
</feature>
<evidence type="ECO:0000256" key="1">
    <source>
        <dbReference type="SAM" id="Phobius"/>
    </source>
</evidence>
<feature type="transmembrane region" description="Helical" evidence="1">
    <location>
        <begin position="722"/>
        <end position="741"/>
    </location>
</feature>
<keyword evidence="2" id="KW-0732">Signal</keyword>
<keyword evidence="1" id="KW-0472">Membrane</keyword>
<feature type="transmembrane region" description="Helical" evidence="1">
    <location>
        <begin position="547"/>
        <end position="565"/>
    </location>
</feature>
<sequence>MILTKKAGALWLCLLIVQLFCLSPSSPAKTTDSEQIHIPQELKTWQKWVMYGQESQTCPARFNDPGAHICAWPSRLDLAVDDTQGEFRQDWLLTAQTWLILPGGEDEWPQDVQLNGNFAPVISRGNRPCIKAPAGSHQVTGRFNWPRMPETIHIPAQSGLVKLSISGKPQEKPVFDKNGALWLTGKTKPRKAESTVKLRINRLLQDSIPMLVTTRLSLNLAGEQREISLKDILLPHTIPMRLNSPVPARLNSKGELTLQAKPGRFIIEILARFPGPVNKIGPVKAAFGPEVWAFAAENQLRMVKLDGGVPIDPGQTELPQAWRRYRARVMNPQDTLAFKTLRRGEADPAPDRLTINRTWWLDFNGQGFTVEDRISGVLSQSWRLGLNPPAQLGRVSVSGRDRLITRLTPESNPGVELRQGRLELTAESTMPLEKQEIQAVGWDHDFQKASLSLRLPPGWKLLCAKGVDQVSNSLLKRWSLLDIFLVLIISLAVWRLLNWGWGIITFFGVGLSFHEPAAPQFTWLYLLAALALFRLLPQGNLKRLMDFTRWVTAGLLLVVAIPFIVNQARVGLYPQLERPDYYFTSVAPTIFSFSEDESADMMEKSAPAPAPRMKKAPARVMQAPSKAKVLYRSQQKQMGRANIKRKPITMTDPNALVQTGPGLPDWRWRSVNLSWNGPVDKDHKLRLYLFCPTINLILAWLRVILVAAILAALIIPKGSCKGLLKYFGVACLLAGLLLIPLQKAQAADSAYPPESLLKELKARLLKPHDCFPNCAVFSRMQLKADANELTILLEAQAEIDTAIPLPGAQTDWGFTKVFLNDNPAPGLTRDKNGIMWALVPKGVNRFLLQAKINGLDRFSINLPLRPKKVNVTAPGWEISGLGPRGQAGAALQLKRTNQVAGRSRPESVRLPAFFQVEREFTLGLTWQVNTIIKRLTPTGEPALIRLPILANETVNTPGIKVQNKQVEISLAPNQGQAYFTSSLETIPELKLKAAQQTNWTETWTLRISPIWHSAFKGIPMVARQNRTGGFTPKFRPWPGEELTVNITKPLAVKGRITTIDQAHLSWLPGNRFDLVKLSLYLRSSQGGQHTITLPPKAHLEQIKIKNKLQPIRPEQGKLTIPLTPGGQKVFLEWRQPGGSFTALRGPQVDLGTGAVNARINLKLPTDRWILWASGPTMGPAVLFWSYLAVIILAGWGLGKTRLTPLKTWQWMLLGLGLTQVHPVMALVVVAWLILLGKRAQNPPKATWFTFNSVQVVLVLLTFAALAGMYSAIEQGLLGIPDMQILGNNSSAFNLNWTQDRISGIMPRPRVWTLPGLAFQGVMLAWALWLAFSLLSWLRWGYKCLGQGGYWVKWDYRLPRRKAAKKPEK</sequence>
<evidence type="ECO:0000313" key="3">
    <source>
        <dbReference type="EMBL" id="KIX13921.1"/>
    </source>
</evidence>